<name>A0AAV4N9J6_CAEEX</name>
<reference evidence="2 3" key="1">
    <citation type="submission" date="2021-06" db="EMBL/GenBank/DDBJ databases">
        <title>Caerostris extrusa draft genome.</title>
        <authorList>
            <person name="Kono N."/>
            <person name="Arakawa K."/>
        </authorList>
    </citation>
    <scope>NUCLEOTIDE SEQUENCE [LARGE SCALE GENOMIC DNA]</scope>
</reference>
<dbReference type="Proteomes" id="UP001054945">
    <property type="component" value="Unassembled WGS sequence"/>
</dbReference>
<dbReference type="EMBL" id="BPLR01020671">
    <property type="protein sequence ID" value="GIX81358.1"/>
    <property type="molecule type" value="Genomic_DNA"/>
</dbReference>
<evidence type="ECO:0000313" key="3">
    <source>
        <dbReference type="Proteomes" id="UP001054945"/>
    </source>
</evidence>
<evidence type="ECO:0000256" key="1">
    <source>
        <dbReference type="SAM" id="MobiDB-lite"/>
    </source>
</evidence>
<evidence type="ECO:0000313" key="2">
    <source>
        <dbReference type="EMBL" id="GIX81358.1"/>
    </source>
</evidence>
<accession>A0AAV4N9J6</accession>
<protein>
    <submittedName>
        <fullName evidence="2">Uncharacterized protein</fullName>
    </submittedName>
</protein>
<dbReference type="AlphaFoldDB" id="A0AAV4N9J6"/>
<sequence>MKQRFFNQATIQFDDYFSFPYEVVPASDFQSSSNSIGRILPPSFTRVFKIKQRKKPFLLSYGSVFGALEGIYNALEEPRDLCLGQKRTQMNYKGSHHYSDRNGGGKELTSFPI</sequence>
<keyword evidence="3" id="KW-1185">Reference proteome</keyword>
<organism evidence="2 3">
    <name type="scientific">Caerostris extrusa</name>
    <name type="common">Bark spider</name>
    <name type="synonym">Caerostris bankana</name>
    <dbReference type="NCBI Taxonomy" id="172846"/>
    <lineage>
        <taxon>Eukaryota</taxon>
        <taxon>Metazoa</taxon>
        <taxon>Ecdysozoa</taxon>
        <taxon>Arthropoda</taxon>
        <taxon>Chelicerata</taxon>
        <taxon>Arachnida</taxon>
        <taxon>Araneae</taxon>
        <taxon>Araneomorphae</taxon>
        <taxon>Entelegynae</taxon>
        <taxon>Araneoidea</taxon>
        <taxon>Araneidae</taxon>
        <taxon>Caerostris</taxon>
    </lineage>
</organism>
<comment type="caution">
    <text evidence="2">The sequence shown here is derived from an EMBL/GenBank/DDBJ whole genome shotgun (WGS) entry which is preliminary data.</text>
</comment>
<feature type="region of interest" description="Disordered" evidence="1">
    <location>
        <begin position="93"/>
        <end position="113"/>
    </location>
</feature>
<proteinExistence type="predicted"/>
<gene>
    <name evidence="2" type="ORF">CEXT_287681</name>
</gene>